<dbReference type="EMBL" id="MU253943">
    <property type="protein sequence ID" value="KAG9243901.1"/>
    <property type="molecule type" value="Genomic_DNA"/>
</dbReference>
<evidence type="ECO:0000256" key="4">
    <source>
        <dbReference type="ARBA" id="ARBA00048707"/>
    </source>
</evidence>
<feature type="transmembrane region" description="Helical" evidence="6">
    <location>
        <begin position="12"/>
        <end position="36"/>
    </location>
</feature>
<comment type="similarity">
    <text evidence="3">Belongs to the PTH2 family.</text>
</comment>
<dbReference type="PANTHER" id="PTHR12649">
    <property type="entry name" value="PEPTIDYL-TRNA HYDROLASE 2"/>
    <property type="match status" value="1"/>
</dbReference>
<dbReference type="GO" id="GO:0005829">
    <property type="term" value="C:cytosol"/>
    <property type="evidence" value="ECO:0007669"/>
    <property type="project" value="TreeGrafter"/>
</dbReference>
<proteinExistence type="inferred from homology"/>
<dbReference type="Pfam" id="PF01981">
    <property type="entry name" value="PTH2"/>
    <property type="match status" value="1"/>
</dbReference>
<keyword evidence="6" id="KW-1133">Transmembrane helix</keyword>
<keyword evidence="2 7" id="KW-0378">Hydrolase</keyword>
<dbReference type="CDD" id="cd02430">
    <property type="entry name" value="PTH2"/>
    <property type="match status" value="1"/>
</dbReference>
<reference evidence="7" key="1">
    <citation type="journal article" date="2021" name="IMA Fungus">
        <title>Genomic characterization of three marine fungi, including Emericellopsis atlantica sp. nov. with signatures of a generalist lifestyle and marine biomass degradation.</title>
        <authorList>
            <person name="Hagestad O.C."/>
            <person name="Hou L."/>
            <person name="Andersen J.H."/>
            <person name="Hansen E.H."/>
            <person name="Altermark B."/>
            <person name="Li C."/>
            <person name="Kuhnert E."/>
            <person name="Cox R.J."/>
            <person name="Crous P.W."/>
            <person name="Spatafora J.W."/>
            <person name="Lail K."/>
            <person name="Amirebrahimi M."/>
            <person name="Lipzen A."/>
            <person name="Pangilinan J."/>
            <person name="Andreopoulos W."/>
            <person name="Hayes R.D."/>
            <person name="Ng V."/>
            <person name="Grigoriev I.V."/>
            <person name="Jackson S.A."/>
            <person name="Sutton T.D.S."/>
            <person name="Dobson A.D.W."/>
            <person name="Rama T."/>
        </authorList>
    </citation>
    <scope>NUCLEOTIDE SEQUENCE</scope>
    <source>
        <strain evidence="7">TRa3180A</strain>
    </source>
</reference>
<dbReference type="SUPFAM" id="SSF102462">
    <property type="entry name" value="Peptidyl-tRNA hydrolase II"/>
    <property type="match status" value="1"/>
</dbReference>
<protein>
    <recommendedName>
        <fullName evidence="1">peptidyl-tRNA hydrolase</fullName>
        <ecNumber evidence="1">3.1.1.29</ecNumber>
    </recommendedName>
</protein>
<dbReference type="GO" id="GO:0004045">
    <property type="term" value="F:peptidyl-tRNA hydrolase activity"/>
    <property type="evidence" value="ECO:0007669"/>
    <property type="project" value="UniProtKB-EC"/>
</dbReference>
<keyword evidence="8" id="KW-1185">Reference proteome</keyword>
<evidence type="ECO:0000256" key="5">
    <source>
        <dbReference type="SAM" id="MobiDB-lite"/>
    </source>
</evidence>
<comment type="catalytic activity">
    <reaction evidence="4">
        <text>an N-acyl-L-alpha-aminoacyl-tRNA + H2O = an N-acyl-L-amino acid + a tRNA + H(+)</text>
        <dbReference type="Rhea" id="RHEA:54448"/>
        <dbReference type="Rhea" id="RHEA-COMP:10123"/>
        <dbReference type="Rhea" id="RHEA-COMP:13883"/>
        <dbReference type="ChEBI" id="CHEBI:15377"/>
        <dbReference type="ChEBI" id="CHEBI:15378"/>
        <dbReference type="ChEBI" id="CHEBI:59874"/>
        <dbReference type="ChEBI" id="CHEBI:78442"/>
        <dbReference type="ChEBI" id="CHEBI:138191"/>
        <dbReference type="EC" id="3.1.1.29"/>
    </reaction>
</comment>
<dbReference type="Proteomes" id="UP000887226">
    <property type="component" value="Unassembled WGS sequence"/>
</dbReference>
<dbReference type="AlphaFoldDB" id="A0A9P8CG02"/>
<feature type="region of interest" description="Disordered" evidence="5">
    <location>
        <begin position="74"/>
        <end position="108"/>
    </location>
</feature>
<keyword evidence="6" id="KW-0472">Membrane</keyword>
<evidence type="ECO:0000256" key="2">
    <source>
        <dbReference type="ARBA" id="ARBA00022801"/>
    </source>
</evidence>
<comment type="caution">
    <text evidence="7">The sequence shown here is derived from an EMBL/GenBank/DDBJ whole genome shotgun (WGS) entry which is preliminary data.</text>
</comment>
<dbReference type="NCBIfam" id="TIGR00283">
    <property type="entry name" value="arch_pth2"/>
    <property type="match status" value="1"/>
</dbReference>
<organism evidence="7 8">
    <name type="scientific">Calycina marina</name>
    <dbReference type="NCBI Taxonomy" id="1763456"/>
    <lineage>
        <taxon>Eukaryota</taxon>
        <taxon>Fungi</taxon>
        <taxon>Dikarya</taxon>
        <taxon>Ascomycota</taxon>
        <taxon>Pezizomycotina</taxon>
        <taxon>Leotiomycetes</taxon>
        <taxon>Helotiales</taxon>
        <taxon>Pezizellaceae</taxon>
        <taxon>Calycina</taxon>
    </lineage>
</organism>
<dbReference type="Gene3D" id="3.40.1490.10">
    <property type="entry name" value="Bit1"/>
    <property type="match status" value="1"/>
</dbReference>
<dbReference type="InterPro" id="IPR002833">
    <property type="entry name" value="PTH2"/>
</dbReference>
<accession>A0A9P8CG02</accession>
<dbReference type="EC" id="3.1.1.29" evidence="1"/>
<name>A0A9P8CG02_9HELO</name>
<dbReference type="InterPro" id="IPR023476">
    <property type="entry name" value="Pep_tRNA_hydro_II_dom_sf"/>
</dbReference>
<evidence type="ECO:0000256" key="6">
    <source>
        <dbReference type="SAM" id="Phobius"/>
    </source>
</evidence>
<dbReference type="NCBIfam" id="NF003314">
    <property type="entry name" value="PRK04322.1"/>
    <property type="match status" value="1"/>
</dbReference>
<keyword evidence="6" id="KW-0812">Transmembrane</keyword>
<evidence type="ECO:0000256" key="1">
    <source>
        <dbReference type="ARBA" id="ARBA00013260"/>
    </source>
</evidence>
<gene>
    <name evidence="7" type="ORF">BJ878DRAFT_97999</name>
</gene>
<evidence type="ECO:0000313" key="8">
    <source>
        <dbReference type="Proteomes" id="UP000887226"/>
    </source>
</evidence>
<dbReference type="PANTHER" id="PTHR12649:SF11">
    <property type="entry name" value="PEPTIDYL-TRNA HYDROLASE 2, MITOCHONDRIAL"/>
    <property type="match status" value="1"/>
</dbReference>
<feature type="compositionally biased region" description="Basic and acidic residues" evidence="5">
    <location>
        <begin position="99"/>
        <end position="108"/>
    </location>
</feature>
<dbReference type="FunFam" id="3.40.1490.10:FF:000001">
    <property type="entry name" value="Peptidyl-tRNA hydrolase 2"/>
    <property type="match status" value="1"/>
</dbReference>
<sequence length="226" mass="24304">MTDRPPPSTMAIIIGTSIIAGLTGYMIGIASSLGFFPIPFVPKQARAYGISNYNDEEESDGTDIDEGTMDHAPNWANGEEADKRDGLRNTGKAAAALKAKPDEDRKDWENTNEQCKMVLVVRTDLGMTKGKIAAQCGHATLGCYKKSEPNMLKRWETYGQAKIALQIKGEEGLLTLQATARSLGLVSKVIQDAGRTQIAPNSRTVLGIGPAPYSVIDAVTGHLKLL</sequence>
<evidence type="ECO:0000256" key="3">
    <source>
        <dbReference type="ARBA" id="ARBA00038050"/>
    </source>
</evidence>
<dbReference type="OrthoDB" id="1733656at2759"/>
<evidence type="ECO:0000313" key="7">
    <source>
        <dbReference type="EMBL" id="KAG9243901.1"/>
    </source>
</evidence>